<keyword evidence="3" id="KW-1185">Reference proteome</keyword>
<proteinExistence type="predicted"/>
<evidence type="ECO:0000313" key="3">
    <source>
        <dbReference type="Proteomes" id="UP001221898"/>
    </source>
</evidence>
<dbReference type="InterPro" id="IPR036514">
    <property type="entry name" value="SGNH_hydro_sf"/>
</dbReference>
<dbReference type="SUPFAM" id="SSF52266">
    <property type="entry name" value="SGNH hydrolase"/>
    <property type="match status" value="1"/>
</dbReference>
<feature type="compositionally biased region" description="Polar residues" evidence="1">
    <location>
        <begin position="190"/>
        <end position="199"/>
    </location>
</feature>
<dbReference type="AlphaFoldDB" id="A0AAD7R5Q5"/>
<gene>
    <name evidence="2" type="ORF">AAFF_G00344950</name>
</gene>
<feature type="region of interest" description="Disordered" evidence="1">
    <location>
        <begin position="1"/>
        <end position="31"/>
    </location>
</feature>
<accession>A0AAD7R5Q5</accession>
<protein>
    <submittedName>
        <fullName evidence="2">Uncharacterized protein</fullName>
    </submittedName>
</protein>
<reference evidence="2" key="1">
    <citation type="journal article" date="2023" name="Science">
        <title>Genome structures resolve the early diversification of teleost fishes.</title>
        <authorList>
            <person name="Parey E."/>
            <person name="Louis A."/>
            <person name="Montfort J."/>
            <person name="Bouchez O."/>
            <person name="Roques C."/>
            <person name="Iampietro C."/>
            <person name="Lluch J."/>
            <person name="Castinel A."/>
            <person name="Donnadieu C."/>
            <person name="Desvignes T."/>
            <person name="Floi Bucao C."/>
            <person name="Jouanno E."/>
            <person name="Wen M."/>
            <person name="Mejri S."/>
            <person name="Dirks R."/>
            <person name="Jansen H."/>
            <person name="Henkel C."/>
            <person name="Chen W.J."/>
            <person name="Zahm M."/>
            <person name="Cabau C."/>
            <person name="Klopp C."/>
            <person name="Thompson A.W."/>
            <person name="Robinson-Rechavi M."/>
            <person name="Braasch I."/>
            <person name="Lecointre G."/>
            <person name="Bobe J."/>
            <person name="Postlethwait J.H."/>
            <person name="Berthelot C."/>
            <person name="Roest Crollius H."/>
            <person name="Guiguen Y."/>
        </authorList>
    </citation>
    <scope>NUCLEOTIDE SEQUENCE</scope>
    <source>
        <strain evidence="2">NC1722</strain>
    </source>
</reference>
<feature type="region of interest" description="Disordered" evidence="1">
    <location>
        <begin position="145"/>
        <end position="199"/>
    </location>
</feature>
<dbReference type="EMBL" id="JAINUG010000551">
    <property type="protein sequence ID" value="KAJ8366730.1"/>
    <property type="molecule type" value="Genomic_DNA"/>
</dbReference>
<evidence type="ECO:0000313" key="2">
    <source>
        <dbReference type="EMBL" id="KAJ8366730.1"/>
    </source>
</evidence>
<dbReference type="Proteomes" id="UP001221898">
    <property type="component" value="Unassembled WGS sequence"/>
</dbReference>
<dbReference type="Gene3D" id="3.40.50.1110">
    <property type="entry name" value="SGNH hydrolase"/>
    <property type="match status" value="1"/>
</dbReference>
<sequence length="199" mass="22095">MSNGSQRNQETDKNSGTLTTETLSSYSNSEDGSIIFSKPEAQVVLLMDSNGKYLDTKRLFPGLITRAKRCRNTGQAMELLRQDTLGNPQYIVVHTGTNDLHTLHRETAEAMTKMAKRASREFPNSRIELQTSQIPTRKAEEHCLPPSCSTTPPCSAPPPTYTLHSCPTQPEKTPPPSPTDDLRLCDEQSHPSPTHYTNI</sequence>
<feature type="compositionally biased region" description="Basic and acidic residues" evidence="1">
    <location>
        <begin position="180"/>
        <end position="189"/>
    </location>
</feature>
<comment type="caution">
    <text evidence="2">The sequence shown here is derived from an EMBL/GenBank/DDBJ whole genome shotgun (WGS) entry which is preliminary data.</text>
</comment>
<organism evidence="2 3">
    <name type="scientific">Aldrovandia affinis</name>
    <dbReference type="NCBI Taxonomy" id="143900"/>
    <lineage>
        <taxon>Eukaryota</taxon>
        <taxon>Metazoa</taxon>
        <taxon>Chordata</taxon>
        <taxon>Craniata</taxon>
        <taxon>Vertebrata</taxon>
        <taxon>Euteleostomi</taxon>
        <taxon>Actinopterygii</taxon>
        <taxon>Neopterygii</taxon>
        <taxon>Teleostei</taxon>
        <taxon>Notacanthiformes</taxon>
        <taxon>Halosauridae</taxon>
        <taxon>Aldrovandia</taxon>
    </lineage>
</organism>
<name>A0AAD7R5Q5_9TELE</name>
<evidence type="ECO:0000256" key="1">
    <source>
        <dbReference type="SAM" id="MobiDB-lite"/>
    </source>
</evidence>